<geneLocation type="plasmid" evidence="2">
    <name>pBF69566a</name>
</geneLocation>
<reference evidence="2" key="1">
    <citation type="journal article" date="2014" name="Int. J. Antimicrob. Agents">
        <title>Use of MALDI-TOF/MS for routine detection of cfiA gene-positive Bacteroides fragilis strains.</title>
        <authorList>
            <person name="Fenyvesi V.S."/>
            <person name="Urban E."/>
            <person name="Bartha N."/>
            <person name="Abrok M."/>
            <person name="Kostrzewa M."/>
            <person name="Nagy E."/>
            <person name="Minarovits J."/>
            <person name="Soki J."/>
        </authorList>
    </citation>
    <scope>NUCLEOTIDE SEQUENCE</scope>
    <source>
        <strain evidence="2">69566</strain>
        <plasmid evidence="2">pBF69566a</plasmid>
    </source>
</reference>
<dbReference type="AlphaFoldDB" id="A0A097IY76"/>
<proteinExistence type="inferred from homology"/>
<protein>
    <submittedName>
        <fullName evidence="2">YefH</fullName>
    </submittedName>
</protein>
<keyword evidence="2" id="KW-0614">Plasmid</keyword>
<evidence type="ECO:0000256" key="1">
    <source>
        <dbReference type="ARBA" id="ARBA00009981"/>
    </source>
</evidence>
<dbReference type="RefSeq" id="WP_176703105.1">
    <property type="nucleotide sequence ID" value="NZ_KJ830769.1"/>
</dbReference>
<accession>A0A097IY76</accession>
<name>A0A097IY76_BACFG</name>
<dbReference type="EMBL" id="KJ830769">
    <property type="protein sequence ID" value="AIT71671.1"/>
    <property type="molecule type" value="Genomic_DNA"/>
</dbReference>
<dbReference type="SUPFAM" id="SSF143120">
    <property type="entry name" value="YefM-like"/>
    <property type="match status" value="1"/>
</dbReference>
<evidence type="ECO:0000313" key="2">
    <source>
        <dbReference type="EMBL" id="AIT71671.1"/>
    </source>
</evidence>
<organism evidence="2">
    <name type="scientific">Bacteroides fragilis</name>
    <dbReference type="NCBI Taxonomy" id="817"/>
    <lineage>
        <taxon>Bacteria</taxon>
        <taxon>Pseudomonadati</taxon>
        <taxon>Bacteroidota</taxon>
        <taxon>Bacteroidia</taxon>
        <taxon>Bacteroidales</taxon>
        <taxon>Bacteroidaceae</taxon>
        <taxon>Bacteroides</taxon>
    </lineage>
</organism>
<dbReference type="Gene3D" id="3.40.1620.10">
    <property type="entry name" value="YefM-like domain"/>
    <property type="match status" value="1"/>
</dbReference>
<dbReference type="InterPro" id="IPR036165">
    <property type="entry name" value="YefM-like_sf"/>
</dbReference>
<sequence>MLQVTSREFRDKQASLLNIADQGEQVVIRRRGKRSYMLTPIYDSDITITPELEQKIERARAEIKAGKCTTLRSQEDIDAYFESL</sequence>
<comment type="similarity">
    <text evidence="1">Belongs to the phD/YefM antitoxin family.</text>
</comment>